<dbReference type="AlphaFoldDB" id="A0A1Y6K361"/>
<organism evidence="2 3">
    <name type="scientific">Candidatus Brevifilum fermentans</name>
    <dbReference type="NCBI Taxonomy" id="1986204"/>
    <lineage>
        <taxon>Bacteria</taxon>
        <taxon>Bacillati</taxon>
        <taxon>Chloroflexota</taxon>
        <taxon>Anaerolineae</taxon>
        <taxon>Anaerolineales</taxon>
        <taxon>Anaerolineaceae</taxon>
        <taxon>Candidatus Brevifilum</taxon>
    </lineage>
</organism>
<reference evidence="3" key="1">
    <citation type="submission" date="2017-05" db="EMBL/GenBank/DDBJ databases">
        <authorList>
            <person name="Kirkegaard R."/>
            <person name="Mcilroy J S."/>
        </authorList>
    </citation>
    <scope>NUCLEOTIDE SEQUENCE [LARGE SCALE GENOMIC DNA]</scope>
</reference>
<dbReference type="KEGG" id="abat:CFX1CAM_1087"/>
<sequence>MSKKTVGLIFIVIGFLFAIVSLIADYIGIGSYPGINSAQIAGIVGGILTALIGFFLFRLTKKKKE</sequence>
<protein>
    <submittedName>
        <fullName evidence="2">Uncharacterized protein</fullName>
    </submittedName>
</protein>
<feature type="transmembrane region" description="Helical" evidence="1">
    <location>
        <begin position="7"/>
        <end position="29"/>
    </location>
</feature>
<feature type="transmembrane region" description="Helical" evidence="1">
    <location>
        <begin position="35"/>
        <end position="57"/>
    </location>
</feature>
<dbReference type="Proteomes" id="UP000195514">
    <property type="component" value="Chromosome I"/>
</dbReference>
<evidence type="ECO:0000313" key="2">
    <source>
        <dbReference type="EMBL" id="SMX54152.1"/>
    </source>
</evidence>
<proteinExistence type="predicted"/>
<evidence type="ECO:0000313" key="3">
    <source>
        <dbReference type="Proteomes" id="UP000195514"/>
    </source>
</evidence>
<name>A0A1Y6K361_9CHLR</name>
<keyword evidence="1" id="KW-0812">Transmembrane</keyword>
<gene>
    <name evidence="2" type="ORF">CFX1CAM_1087</name>
</gene>
<accession>A0A1Y6K361</accession>
<keyword evidence="3" id="KW-1185">Reference proteome</keyword>
<dbReference type="RefSeq" id="WP_087862024.1">
    <property type="nucleotide sequence ID" value="NZ_LT859958.1"/>
</dbReference>
<dbReference type="EMBL" id="LT859958">
    <property type="protein sequence ID" value="SMX54152.1"/>
    <property type="molecule type" value="Genomic_DNA"/>
</dbReference>
<keyword evidence="1" id="KW-0472">Membrane</keyword>
<evidence type="ECO:0000256" key="1">
    <source>
        <dbReference type="SAM" id="Phobius"/>
    </source>
</evidence>
<keyword evidence="1" id="KW-1133">Transmembrane helix</keyword>